<name>A0A4P6M4E6_9FIRM</name>
<dbReference type="RefSeq" id="WP_130182927.1">
    <property type="nucleotide sequence ID" value="NZ_CP035945.1"/>
</dbReference>
<reference evidence="1 2" key="1">
    <citation type="submission" date="2019-01" db="EMBL/GenBank/DDBJ databases">
        <title>PMF-metabolizing Aryl O-demethylase.</title>
        <authorList>
            <person name="Kim M."/>
        </authorList>
    </citation>
    <scope>NUCLEOTIDE SEQUENCE [LARGE SCALE GENOMIC DNA]</scope>
    <source>
        <strain evidence="1 2">PMF1</strain>
    </source>
</reference>
<accession>A0A4P6M4E6</accession>
<evidence type="ECO:0000313" key="2">
    <source>
        <dbReference type="Proteomes" id="UP000289794"/>
    </source>
</evidence>
<protein>
    <recommendedName>
        <fullName evidence="3">Phage protein</fullName>
    </recommendedName>
</protein>
<organism evidence="1 2">
    <name type="scientific">Blautia producta</name>
    <dbReference type="NCBI Taxonomy" id="33035"/>
    <lineage>
        <taxon>Bacteria</taxon>
        <taxon>Bacillati</taxon>
        <taxon>Bacillota</taxon>
        <taxon>Clostridia</taxon>
        <taxon>Lachnospirales</taxon>
        <taxon>Lachnospiraceae</taxon>
        <taxon>Blautia</taxon>
    </lineage>
</organism>
<dbReference type="AlphaFoldDB" id="A0A4P6M4E6"/>
<dbReference type="KEGG" id="bpro:PMF13cell1_05651"/>
<dbReference type="EMBL" id="CP035945">
    <property type="protein sequence ID" value="QBF00055.1"/>
    <property type="molecule type" value="Genomic_DNA"/>
</dbReference>
<gene>
    <name evidence="1" type="ORF">PMF13cell1_05651</name>
</gene>
<evidence type="ECO:0008006" key="3">
    <source>
        <dbReference type="Google" id="ProtNLM"/>
    </source>
</evidence>
<dbReference type="Proteomes" id="UP000289794">
    <property type="component" value="Chromosome"/>
</dbReference>
<sequence>MRYRKKHVEIEAFRLTDDPDRIAPEWFTRAVEDGKVCIDRSLLDGHMHVYGCTIMTPGGRVHAKVGDYIIRGIYGELYPCDPRIFCMTHEKVG</sequence>
<proteinExistence type="predicted"/>
<evidence type="ECO:0000313" key="1">
    <source>
        <dbReference type="EMBL" id="QBF00055.1"/>
    </source>
</evidence>